<dbReference type="EMBL" id="JACHDN010000001">
    <property type="protein sequence ID" value="MBB5474710.1"/>
    <property type="molecule type" value="Genomic_DNA"/>
</dbReference>
<dbReference type="RefSeq" id="WP_146840569.1">
    <property type="nucleotide sequence ID" value="NZ_BJVQ01000088.1"/>
</dbReference>
<dbReference type="Proteomes" id="UP000564629">
    <property type="component" value="Unassembled WGS sequence"/>
</dbReference>
<gene>
    <name evidence="1" type="ORF">CHO01_37040</name>
    <name evidence="2" type="ORF">HNR08_003446</name>
</gene>
<dbReference type="EMBL" id="BJVQ01000088">
    <property type="protein sequence ID" value="GEL48588.1"/>
    <property type="molecule type" value="Genomic_DNA"/>
</dbReference>
<sequence length="97" mass="10329">MPSPNQLDVEAHLAAEITRHVADTARALREVADRIEQTAAAGIAKVSVDDHATYAHIAYDVHRDLDIALANTPLRTLIMDAGTADRYRAGKLAAAGA</sequence>
<evidence type="ECO:0000313" key="3">
    <source>
        <dbReference type="Proteomes" id="UP000321723"/>
    </source>
</evidence>
<accession>A0A511FL48</accession>
<comment type="caution">
    <text evidence="1">The sequence shown here is derived from an EMBL/GenBank/DDBJ whole genome shotgun (WGS) entry which is preliminary data.</text>
</comment>
<proteinExistence type="predicted"/>
<organism evidence="1 3">
    <name type="scientific">Cellulomonas hominis</name>
    <dbReference type="NCBI Taxonomy" id="156981"/>
    <lineage>
        <taxon>Bacteria</taxon>
        <taxon>Bacillati</taxon>
        <taxon>Actinomycetota</taxon>
        <taxon>Actinomycetes</taxon>
        <taxon>Micrococcales</taxon>
        <taxon>Cellulomonadaceae</taxon>
        <taxon>Cellulomonas</taxon>
    </lineage>
</organism>
<dbReference type="AlphaFoldDB" id="A0A511FL48"/>
<evidence type="ECO:0000313" key="2">
    <source>
        <dbReference type="EMBL" id="MBB5474710.1"/>
    </source>
</evidence>
<evidence type="ECO:0000313" key="1">
    <source>
        <dbReference type="EMBL" id="GEL48588.1"/>
    </source>
</evidence>
<name>A0A511FL48_9CELL</name>
<protein>
    <submittedName>
        <fullName evidence="1">Uncharacterized protein</fullName>
    </submittedName>
</protein>
<evidence type="ECO:0000313" key="4">
    <source>
        <dbReference type="Proteomes" id="UP000564629"/>
    </source>
</evidence>
<keyword evidence="3" id="KW-1185">Reference proteome</keyword>
<dbReference type="Proteomes" id="UP000321723">
    <property type="component" value="Unassembled WGS sequence"/>
</dbReference>
<reference evidence="2 4" key="2">
    <citation type="submission" date="2020-08" db="EMBL/GenBank/DDBJ databases">
        <title>Sequencing the genomes of 1000 actinobacteria strains.</title>
        <authorList>
            <person name="Klenk H.-P."/>
        </authorList>
    </citation>
    <scope>NUCLEOTIDE SEQUENCE [LARGE SCALE GENOMIC DNA]</scope>
    <source>
        <strain evidence="2 4">DSM 9581</strain>
    </source>
</reference>
<reference evidence="1 3" key="1">
    <citation type="submission" date="2019-07" db="EMBL/GenBank/DDBJ databases">
        <title>Whole genome shotgun sequence of Cellulomonas hominis NBRC 16055.</title>
        <authorList>
            <person name="Hosoyama A."/>
            <person name="Uohara A."/>
            <person name="Ohji S."/>
            <person name="Ichikawa N."/>
        </authorList>
    </citation>
    <scope>NUCLEOTIDE SEQUENCE [LARGE SCALE GENOMIC DNA]</scope>
    <source>
        <strain evidence="1 3">NBRC 16055</strain>
    </source>
</reference>